<accession>A0A426D3U0</accession>
<keyword evidence="3" id="KW-1185">Reference proteome</keyword>
<name>A0A426D3U0_9LACO</name>
<protein>
    <recommendedName>
        <fullName evidence="4">ABC transporter permease</fullName>
    </recommendedName>
</protein>
<evidence type="ECO:0000256" key="1">
    <source>
        <dbReference type="SAM" id="Phobius"/>
    </source>
</evidence>
<dbReference type="Proteomes" id="UP000283633">
    <property type="component" value="Unassembled WGS sequence"/>
</dbReference>
<reference evidence="2 3" key="1">
    <citation type="submission" date="2018-08" db="EMBL/GenBank/DDBJ databases">
        <title>Genome Lactobacillus garii FI11369.</title>
        <authorList>
            <person name="Diaz M."/>
            <person name="Narbad A."/>
        </authorList>
    </citation>
    <scope>NUCLEOTIDE SEQUENCE [LARGE SCALE GENOMIC DNA]</scope>
    <source>
        <strain evidence="2 3">FI11369</strain>
    </source>
</reference>
<proteinExistence type="predicted"/>
<keyword evidence="1" id="KW-0812">Transmembrane</keyword>
<gene>
    <name evidence="2" type="ORF">D1831_13845</name>
</gene>
<dbReference type="PANTHER" id="PTHR37305">
    <property type="entry name" value="INTEGRAL MEMBRANE PROTEIN-RELATED"/>
    <property type="match status" value="1"/>
</dbReference>
<feature type="transmembrane region" description="Helical" evidence="1">
    <location>
        <begin position="53"/>
        <end position="73"/>
    </location>
</feature>
<feature type="transmembrane region" description="Helical" evidence="1">
    <location>
        <begin position="20"/>
        <end position="41"/>
    </location>
</feature>
<dbReference type="EMBL" id="QWZQ01000082">
    <property type="protein sequence ID" value="RRK09240.1"/>
    <property type="molecule type" value="Genomic_DNA"/>
</dbReference>
<feature type="transmembrane region" description="Helical" evidence="1">
    <location>
        <begin position="94"/>
        <end position="123"/>
    </location>
</feature>
<organism evidence="2 3">
    <name type="scientific">Lactiplantibacillus garii</name>
    <dbReference type="NCBI Taxonomy" id="2306423"/>
    <lineage>
        <taxon>Bacteria</taxon>
        <taxon>Bacillati</taxon>
        <taxon>Bacillota</taxon>
        <taxon>Bacilli</taxon>
        <taxon>Lactobacillales</taxon>
        <taxon>Lactobacillaceae</taxon>
        <taxon>Lactiplantibacillus</taxon>
    </lineage>
</organism>
<dbReference type="OrthoDB" id="2295852at2"/>
<evidence type="ECO:0000313" key="3">
    <source>
        <dbReference type="Proteomes" id="UP000283633"/>
    </source>
</evidence>
<dbReference type="RefSeq" id="WP_125073411.1">
    <property type="nucleotide sequence ID" value="NZ_QWZQ01000082.1"/>
</dbReference>
<evidence type="ECO:0000313" key="2">
    <source>
        <dbReference type="EMBL" id="RRK09240.1"/>
    </source>
</evidence>
<keyword evidence="1" id="KW-0472">Membrane</keyword>
<dbReference type="Pfam" id="PF12730">
    <property type="entry name" value="ABC2_membrane_4"/>
    <property type="match status" value="1"/>
</dbReference>
<keyword evidence="1" id="KW-1133">Transmembrane helix</keyword>
<evidence type="ECO:0008006" key="4">
    <source>
        <dbReference type="Google" id="ProtNLM"/>
    </source>
</evidence>
<sequence>MITLVRQELYKLSKQRPVRLFFGFLLLFQVILAVYTARYPQFLTSHDSFINGFYAYIPTTFFLIAIGSTHLTIERQAGTLRLLLYRQYSRTTVLLSKWLSILILSISVYLDFNVVGLIIKLLFFRNLPLKSAL</sequence>
<comment type="caution">
    <text evidence="2">The sequence shown here is derived from an EMBL/GenBank/DDBJ whole genome shotgun (WGS) entry which is preliminary data.</text>
</comment>
<dbReference type="AlphaFoldDB" id="A0A426D3U0"/>
<dbReference type="PANTHER" id="PTHR37305:SF1">
    <property type="entry name" value="MEMBRANE PROTEIN"/>
    <property type="match status" value="1"/>
</dbReference>